<dbReference type="EMBL" id="VBWP01000001">
    <property type="protein sequence ID" value="TLG77193.1"/>
    <property type="molecule type" value="Genomic_DNA"/>
</dbReference>
<dbReference type="InterPro" id="IPR011862">
    <property type="entry name" value="Phos-bd"/>
</dbReference>
<dbReference type="GO" id="GO:0005886">
    <property type="term" value="C:plasma membrane"/>
    <property type="evidence" value="ECO:0007669"/>
    <property type="project" value="UniProtKB-SubCell"/>
</dbReference>
<dbReference type="InterPro" id="IPR050811">
    <property type="entry name" value="Phosphate_ABC_transporter"/>
</dbReference>
<dbReference type="RefSeq" id="WP_138189801.1">
    <property type="nucleotide sequence ID" value="NZ_VBWP01000001.1"/>
</dbReference>
<dbReference type="NCBIfam" id="TIGR02136">
    <property type="entry name" value="ptsS_2"/>
    <property type="match status" value="1"/>
</dbReference>
<dbReference type="CDD" id="cd13653">
    <property type="entry name" value="PBP2_phosphate_like_1"/>
    <property type="match status" value="1"/>
</dbReference>
<comment type="subcellular location">
    <subcellularLocation>
        <location evidence="2 10">Cell membrane</location>
        <topology evidence="2 10">Lipid-anchor</topology>
    </subcellularLocation>
</comment>
<reference evidence="12 13" key="1">
    <citation type="submission" date="2019-05" db="EMBL/GenBank/DDBJ databases">
        <title>Culicoidintestinum kansasii gen. nov., sp. nov. from the gastrointestinal tract of the biting midge, Culicoides sonorensis.</title>
        <authorList>
            <person name="Neupane S."/>
            <person name="Ghosh A."/>
            <person name="Gunther S."/>
            <person name="Martin K."/>
            <person name="Zurek L."/>
        </authorList>
    </citation>
    <scope>NUCLEOTIDE SEQUENCE [LARGE SCALE GENOMIC DNA]</scope>
    <source>
        <strain evidence="12 13">CS-1</strain>
    </source>
</reference>
<keyword evidence="10" id="KW-0472">Membrane</keyword>
<keyword evidence="9 10" id="KW-0449">Lipoprotein</keyword>
<feature type="chain" id="PRO_5027140600" description="Phosphate-binding protein" evidence="10">
    <location>
        <begin position="28"/>
        <end position="274"/>
    </location>
</feature>
<accession>A0A5R8QIC7</accession>
<comment type="function">
    <text evidence="10">Involved in the system for phosphate transport across the cytoplasmic membrane.</text>
</comment>
<feature type="domain" description="PBP" evidence="11">
    <location>
        <begin position="24"/>
        <end position="260"/>
    </location>
</feature>
<comment type="similarity">
    <text evidence="3 10">Belongs to the PstS family.</text>
</comment>
<keyword evidence="5 10" id="KW-0813">Transport</keyword>
<name>A0A5R8QIC7_9FIRM</name>
<evidence type="ECO:0000256" key="3">
    <source>
        <dbReference type="ARBA" id="ARBA00008725"/>
    </source>
</evidence>
<keyword evidence="7 10" id="KW-0732">Signal</keyword>
<keyword evidence="8 10" id="KW-0564">Palmitate</keyword>
<dbReference type="FunCoup" id="A0A5R8QIC7">
    <property type="interactions" value="213"/>
</dbReference>
<evidence type="ECO:0000256" key="6">
    <source>
        <dbReference type="ARBA" id="ARBA00022592"/>
    </source>
</evidence>
<evidence type="ECO:0000256" key="5">
    <source>
        <dbReference type="ARBA" id="ARBA00022448"/>
    </source>
</evidence>
<dbReference type="AlphaFoldDB" id="A0A5R8QIC7"/>
<sequence>MKYIKFLVIFITTGLLLTGCGSTNANATSISVNGSSSVSELFESRGGVAGFIDVYEEENTDIAIKLSASGSSDGIKAAKEGLADIGMSSRKLKAEEKPGLERVVIALDAIAVVVNPGNPVDNLTVEQLSDIYTGKITNWSQVGGEDKPIALIARESGSGTRGAFEELLNIKDQMSETANEFNGTGGIKAEVVQNKNAIGYISLGAVDDNLKAIEIDGIYPSTKTVKDGSYALQRPFILVYRDDVISDEARSFIDWILSDEGQQIVENKKFITIN</sequence>
<proteinExistence type="inferred from homology"/>
<keyword evidence="13" id="KW-1185">Reference proteome</keyword>
<keyword evidence="10" id="KW-1003">Cell membrane</keyword>
<dbReference type="Proteomes" id="UP000306912">
    <property type="component" value="Unassembled WGS sequence"/>
</dbReference>
<comment type="subunit">
    <text evidence="4 10">The complex is composed of two ATP-binding proteins (PstB), two transmembrane proteins (PstC and PstA) and a solute-binding protein (PstS).</text>
</comment>
<evidence type="ECO:0000256" key="7">
    <source>
        <dbReference type="ARBA" id="ARBA00022729"/>
    </source>
</evidence>
<evidence type="ECO:0000256" key="9">
    <source>
        <dbReference type="ARBA" id="ARBA00023288"/>
    </source>
</evidence>
<dbReference type="PROSITE" id="PS51257">
    <property type="entry name" value="PROKAR_LIPOPROTEIN"/>
    <property type="match status" value="1"/>
</dbReference>
<evidence type="ECO:0000256" key="2">
    <source>
        <dbReference type="ARBA" id="ARBA00004193"/>
    </source>
</evidence>
<evidence type="ECO:0000256" key="8">
    <source>
        <dbReference type="ARBA" id="ARBA00023139"/>
    </source>
</evidence>
<gene>
    <name evidence="12" type="ORF">FEZ08_00825</name>
</gene>
<comment type="caution">
    <text evidence="12">The sequence shown here is derived from an EMBL/GenBank/DDBJ whole genome shotgun (WGS) entry which is preliminary data.</text>
</comment>
<comment type="function">
    <text evidence="1">Part of the ABC transporter complex PstSACB involved in phosphate import.</text>
</comment>
<dbReference type="Pfam" id="PF12849">
    <property type="entry name" value="PBP_like_2"/>
    <property type="match status" value="1"/>
</dbReference>
<dbReference type="PANTHER" id="PTHR30570:SF1">
    <property type="entry name" value="PHOSPHATE-BINDING PROTEIN PSTS"/>
    <property type="match status" value="1"/>
</dbReference>
<keyword evidence="6 10" id="KW-0592">Phosphate transport</keyword>
<dbReference type="PANTHER" id="PTHR30570">
    <property type="entry name" value="PERIPLASMIC PHOSPHATE BINDING COMPONENT OF PHOSPHATE ABC TRANSPORTER"/>
    <property type="match status" value="1"/>
</dbReference>
<evidence type="ECO:0000313" key="12">
    <source>
        <dbReference type="EMBL" id="TLG77193.1"/>
    </source>
</evidence>
<dbReference type="InterPro" id="IPR024370">
    <property type="entry name" value="PBP_domain"/>
</dbReference>
<protein>
    <recommendedName>
        <fullName evidence="10">Phosphate-binding protein</fullName>
    </recommendedName>
</protein>
<evidence type="ECO:0000256" key="4">
    <source>
        <dbReference type="ARBA" id="ARBA00011529"/>
    </source>
</evidence>
<evidence type="ECO:0000256" key="10">
    <source>
        <dbReference type="RuleBase" id="RU367119"/>
    </source>
</evidence>
<dbReference type="SUPFAM" id="SSF53850">
    <property type="entry name" value="Periplasmic binding protein-like II"/>
    <property type="match status" value="1"/>
</dbReference>
<dbReference type="Gene3D" id="3.40.190.10">
    <property type="entry name" value="Periplasmic binding protein-like II"/>
    <property type="match status" value="2"/>
</dbReference>
<dbReference type="GO" id="GO:0006817">
    <property type="term" value="P:phosphate ion transport"/>
    <property type="evidence" value="ECO:0007669"/>
    <property type="project" value="UniProtKB-UniRule"/>
</dbReference>
<dbReference type="OrthoDB" id="9790048at2"/>
<evidence type="ECO:0000259" key="11">
    <source>
        <dbReference type="Pfam" id="PF12849"/>
    </source>
</evidence>
<dbReference type="GO" id="GO:0042301">
    <property type="term" value="F:phosphate ion binding"/>
    <property type="evidence" value="ECO:0007669"/>
    <property type="project" value="UniProtKB-UniRule"/>
</dbReference>
<dbReference type="InParanoid" id="A0A5R8QIC7"/>
<organism evidence="12 13">
    <name type="scientific">Culicoidibacter larvae</name>
    <dbReference type="NCBI Taxonomy" id="2579976"/>
    <lineage>
        <taxon>Bacteria</taxon>
        <taxon>Bacillati</taxon>
        <taxon>Bacillota</taxon>
        <taxon>Culicoidibacteria</taxon>
        <taxon>Culicoidibacterales</taxon>
        <taxon>Culicoidibacteraceae</taxon>
        <taxon>Culicoidibacter</taxon>
    </lineage>
</organism>
<evidence type="ECO:0000256" key="1">
    <source>
        <dbReference type="ARBA" id="ARBA00002841"/>
    </source>
</evidence>
<evidence type="ECO:0000313" key="13">
    <source>
        <dbReference type="Proteomes" id="UP000306912"/>
    </source>
</evidence>
<feature type="signal peptide" evidence="10">
    <location>
        <begin position="1"/>
        <end position="27"/>
    </location>
</feature>